<keyword evidence="5" id="KW-0732">Signal</keyword>
<evidence type="ECO:0000256" key="3">
    <source>
        <dbReference type="ARBA" id="ARBA00023274"/>
    </source>
</evidence>
<dbReference type="Proteomes" id="UP000664859">
    <property type="component" value="Unassembled WGS sequence"/>
</dbReference>
<evidence type="ECO:0000256" key="2">
    <source>
        <dbReference type="ARBA" id="ARBA00022980"/>
    </source>
</evidence>
<dbReference type="EMBL" id="JAFCMP010000034">
    <property type="protein sequence ID" value="KAG5190490.1"/>
    <property type="molecule type" value="Genomic_DNA"/>
</dbReference>
<evidence type="ECO:0000313" key="7">
    <source>
        <dbReference type="Proteomes" id="UP000664859"/>
    </source>
</evidence>
<name>A0A835ZFT3_9STRA</name>
<sequence length="116" mass="11535">MRHLAVYMMLVLGGNASPSAEDVTKALSSVGIEADEARLSQLIAEMEGKDLNEVMEAGKKKLASLGGGGGGGAPAAGGAAGGAAAEAVEEKKEEEEEEVDMGGGMDMFGGGEGGDY</sequence>
<dbReference type="InterPro" id="IPR038716">
    <property type="entry name" value="P1/P2_N_sf"/>
</dbReference>
<protein>
    <submittedName>
        <fullName evidence="6">60s acidic ribosomal protein-domain-containing protein</fullName>
    </submittedName>
</protein>
<dbReference type="InterPro" id="IPR044076">
    <property type="entry name" value="Ribosomal_P2"/>
</dbReference>
<dbReference type="GO" id="GO:0003735">
    <property type="term" value="F:structural constituent of ribosome"/>
    <property type="evidence" value="ECO:0007669"/>
    <property type="project" value="InterPro"/>
</dbReference>
<evidence type="ECO:0000256" key="4">
    <source>
        <dbReference type="SAM" id="MobiDB-lite"/>
    </source>
</evidence>
<dbReference type="PANTHER" id="PTHR21141">
    <property type="entry name" value="60S ACIDIC RIBOSOMAL PROTEIN FAMILY MEMBER"/>
    <property type="match status" value="1"/>
</dbReference>
<gene>
    <name evidence="6" type="ORF">JKP88DRAFT_232311</name>
</gene>
<feature type="region of interest" description="Disordered" evidence="4">
    <location>
        <begin position="62"/>
        <end position="116"/>
    </location>
</feature>
<keyword evidence="3" id="KW-0687">Ribonucleoprotein</keyword>
<dbReference type="GO" id="GO:0002182">
    <property type="term" value="P:cytoplasmic translational elongation"/>
    <property type="evidence" value="ECO:0007669"/>
    <property type="project" value="InterPro"/>
</dbReference>
<proteinExistence type="inferred from homology"/>
<dbReference type="GO" id="GO:0022625">
    <property type="term" value="C:cytosolic large ribosomal subunit"/>
    <property type="evidence" value="ECO:0007669"/>
    <property type="project" value="InterPro"/>
</dbReference>
<dbReference type="Gene3D" id="1.10.10.1410">
    <property type="match status" value="1"/>
</dbReference>
<keyword evidence="7" id="KW-1185">Reference proteome</keyword>
<dbReference type="InterPro" id="IPR027534">
    <property type="entry name" value="Ribosomal_P1/P2"/>
</dbReference>
<dbReference type="AlphaFoldDB" id="A0A835ZFT3"/>
<reference evidence="6" key="1">
    <citation type="submission" date="2021-02" db="EMBL/GenBank/DDBJ databases">
        <title>First Annotated Genome of the Yellow-green Alga Tribonema minus.</title>
        <authorList>
            <person name="Mahan K.M."/>
        </authorList>
    </citation>
    <scope>NUCLEOTIDE SEQUENCE</scope>
    <source>
        <strain evidence="6">UTEX B ZZ1240</strain>
    </source>
</reference>
<evidence type="ECO:0000313" key="6">
    <source>
        <dbReference type="EMBL" id="KAG5190490.1"/>
    </source>
</evidence>
<dbReference type="OrthoDB" id="1227494at2759"/>
<evidence type="ECO:0000256" key="1">
    <source>
        <dbReference type="ARBA" id="ARBA00005436"/>
    </source>
</evidence>
<dbReference type="Pfam" id="PF00428">
    <property type="entry name" value="Ribosomal_60s"/>
    <property type="match status" value="1"/>
</dbReference>
<accession>A0A835ZFT3</accession>
<keyword evidence="2 6" id="KW-0689">Ribosomal protein</keyword>
<dbReference type="CDD" id="cd05833">
    <property type="entry name" value="Ribosomal_P2"/>
    <property type="match status" value="1"/>
</dbReference>
<dbReference type="PANTHER" id="PTHR21141:SF5">
    <property type="entry name" value="LARGE RIBOSOMAL SUBUNIT PROTEIN P2"/>
    <property type="match status" value="1"/>
</dbReference>
<organism evidence="6 7">
    <name type="scientific">Tribonema minus</name>
    <dbReference type="NCBI Taxonomy" id="303371"/>
    <lineage>
        <taxon>Eukaryota</taxon>
        <taxon>Sar</taxon>
        <taxon>Stramenopiles</taxon>
        <taxon>Ochrophyta</taxon>
        <taxon>PX clade</taxon>
        <taxon>Xanthophyceae</taxon>
        <taxon>Tribonematales</taxon>
        <taxon>Tribonemataceae</taxon>
        <taxon>Tribonema</taxon>
    </lineage>
</organism>
<feature type="compositionally biased region" description="Gly residues" evidence="4">
    <location>
        <begin position="65"/>
        <end position="81"/>
    </location>
</feature>
<feature type="chain" id="PRO_5032345234" evidence="5">
    <location>
        <begin position="17"/>
        <end position="116"/>
    </location>
</feature>
<comment type="similarity">
    <text evidence="1">Belongs to the eukaryotic ribosomal protein P1/P2 family.</text>
</comment>
<dbReference type="FunFam" id="1.10.10.1410:FF:000002">
    <property type="entry name" value="60S acidic ribosomal protein P2"/>
    <property type="match status" value="1"/>
</dbReference>
<evidence type="ECO:0000256" key="5">
    <source>
        <dbReference type="SAM" id="SignalP"/>
    </source>
</evidence>
<comment type="caution">
    <text evidence="6">The sequence shown here is derived from an EMBL/GenBank/DDBJ whole genome shotgun (WGS) entry which is preliminary data.</text>
</comment>
<dbReference type="HAMAP" id="MF_01478">
    <property type="entry name" value="Ribosomal_L12_arch"/>
    <property type="match status" value="1"/>
</dbReference>
<feature type="signal peptide" evidence="5">
    <location>
        <begin position="1"/>
        <end position="16"/>
    </location>
</feature>
<feature type="compositionally biased region" description="Gly residues" evidence="4">
    <location>
        <begin position="101"/>
        <end position="116"/>
    </location>
</feature>